<gene>
    <name evidence="2" type="ORF">PFBG_02292</name>
</gene>
<reference evidence="3" key="1">
    <citation type="submission" date="2007-11" db="EMBL/GenBank/DDBJ databases">
        <authorList>
            <consortium name="The Broad Institute Genome Sequencing Platform"/>
            <person name="Volkman S.K."/>
            <person name="Daily J.P."/>
            <person name="Sarr O."/>
            <person name="Ndiaye D."/>
            <person name="Ndir O."/>
            <person name="Mboup S."/>
            <person name="Lukens A."/>
            <person name="Stange-Thomann N."/>
            <person name="Mauceli E."/>
            <person name="Gnerre S."/>
            <person name="Jaffe D."/>
            <person name="Zainoun J."/>
            <person name="Wiegand R.C."/>
            <person name="Birren B."/>
            <person name="Galagan J."/>
            <person name="Lander E."/>
            <person name="Wirth D.F."/>
        </authorList>
    </citation>
    <scope>NUCLEOTIDE SEQUENCE [LARGE SCALE GENOMIC DNA]</scope>
    <source>
        <strain evidence="3">7G8</strain>
    </source>
</reference>
<dbReference type="EMBL" id="KE123610">
    <property type="protein sequence ID" value="EUR72717.1"/>
    <property type="molecule type" value="Genomic_DNA"/>
</dbReference>
<keyword evidence="1" id="KW-0812">Transmembrane</keyword>
<proteinExistence type="predicted"/>
<evidence type="ECO:0000256" key="1">
    <source>
        <dbReference type="SAM" id="Phobius"/>
    </source>
</evidence>
<dbReference type="AlphaFoldDB" id="W7FGE3"/>
<name>W7FGE3_PLAF8</name>
<accession>W7FGE3</accession>
<feature type="transmembrane region" description="Helical" evidence="1">
    <location>
        <begin position="5"/>
        <end position="22"/>
    </location>
</feature>
<evidence type="ECO:0000313" key="3">
    <source>
        <dbReference type="Proteomes" id="UP000030688"/>
    </source>
</evidence>
<evidence type="ECO:0000313" key="2">
    <source>
        <dbReference type="EMBL" id="EUR72717.1"/>
    </source>
</evidence>
<keyword evidence="1" id="KW-0472">Membrane</keyword>
<reference evidence="2 3" key="2">
    <citation type="submission" date="2013-02" db="EMBL/GenBank/DDBJ databases">
        <title>The Genome Sequence of Plasmodium falciparum 7G8.</title>
        <authorList>
            <consortium name="The Broad Institute Genome Sequencing Platform"/>
            <consortium name="The Broad Institute Genome Sequencing Center for Infectious Disease"/>
            <person name="Neafsey D."/>
            <person name="Cheeseman I."/>
            <person name="Volkman S."/>
            <person name="Adams J."/>
            <person name="Walker B."/>
            <person name="Young S.K."/>
            <person name="Zeng Q."/>
            <person name="Gargeya S."/>
            <person name="Fitzgerald M."/>
            <person name="Haas B."/>
            <person name="Abouelleil A."/>
            <person name="Alvarado L."/>
            <person name="Arachchi H.M."/>
            <person name="Berlin A.M."/>
            <person name="Chapman S.B."/>
            <person name="Dewar J."/>
            <person name="Goldberg J."/>
            <person name="Griggs A."/>
            <person name="Gujja S."/>
            <person name="Hansen M."/>
            <person name="Howarth C."/>
            <person name="Imamovic A."/>
            <person name="Larimer J."/>
            <person name="McCowan C."/>
            <person name="Murphy C."/>
            <person name="Neiman D."/>
            <person name="Pearson M."/>
            <person name="Priest M."/>
            <person name="Roberts A."/>
            <person name="Saif S."/>
            <person name="Shea T."/>
            <person name="Sisk P."/>
            <person name="Sykes S."/>
            <person name="Wortman J."/>
            <person name="Nusbaum C."/>
            <person name="Birren B."/>
        </authorList>
    </citation>
    <scope>NUCLEOTIDE SEQUENCE [LARGE SCALE GENOMIC DNA]</scope>
    <source>
        <strain evidence="2 3">7G8</strain>
    </source>
</reference>
<sequence length="73" mass="9024">MKIEFSLCIIIPHMIILLNGLIEDKIRITSFNLYFEKYINNFLFYFILSFHMYFQSNKLYIFNYIPYYSSKKI</sequence>
<organism evidence="2 3">
    <name type="scientific">Plasmodium falciparum (isolate 7G8)</name>
    <dbReference type="NCBI Taxonomy" id="57266"/>
    <lineage>
        <taxon>Eukaryota</taxon>
        <taxon>Sar</taxon>
        <taxon>Alveolata</taxon>
        <taxon>Apicomplexa</taxon>
        <taxon>Aconoidasida</taxon>
        <taxon>Haemosporida</taxon>
        <taxon>Plasmodiidae</taxon>
        <taxon>Plasmodium</taxon>
        <taxon>Plasmodium (Laverania)</taxon>
    </lineage>
</organism>
<dbReference type="Proteomes" id="UP000030688">
    <property type="component" value="Unassembled WGS sequence"/>
</dbReference>
<protein>
    <submittedName>
        <fullName evidence="2">Uncharacterized protein</fullName>
    </submittedName>
</protein>
<keyword evidence="1" id="KW-1133">Transmembrane helix</keyword>
<feature type="transmembrane region" description="Helical" evidence="1">
    <location>
        <begin position="42"/>
        <end position="62"/>
    </location>
</feature>